<name>A0A1A7Y7J5_9TELE</name>
<gene>
    <name evidence="1" type="primary">Nfu_g_1_023834</name>
</gene>
<feature type="non-terminal residue" evidence="1">
    <location>
        <position position="1"/>
    </location>
</feature>
<protein>
    <submittedName>
        <fullName evidence="1">Uncharacterized protein</fullName>
    </submittedName>
</protein>
<sequence>PVYMQNEFGLLAFYLCASAPLEHTTCIKNLWIPSMGNKTTTVNKGKQNK</sequence>
<accession>A0A1A7Y7J5</accession>
<proteinExistence type="predicted"/>
<reference evidence="1" key="2">
    <citation type="submission" date="2016-06" db="EMBL/GenBank/DDBJ databases">
        <title>The genome of a short-lived fish provides insights into sex chromosome evolution and the genetic control of aging.</title>
        <authorList>
            <person name="Reichwald K."/>
            <person name="Felder M."/>
            <person name="Petzold A."/>
            <person name="Koch P."/>
            <person name="Groth M."/>
            <person name="Platzer M."/>
        </authorList>
    </citation>
    <scope>NUCLEOTIDE SEQUENCE</scope>
    <source>
        <tissue evidence="1">Brain</tissue>
    </source>
</reference>
<dbReference type="AlphaFoldDB" id="A0A1A7Y7J5"/>
<dbReference type="EMBL" id="HADX01003703">
    <property type="protein sequence ID" value="SBP25935.1"/>
    <property type="molecule type" value="Transcribed_RNA"/>
</dbReference>
<feature type="non-terminal residue" evidence="1">
    <location>
        <position position="49"/>
    </location>
</feature>
<organism evidence="1">
    <name type="scientific">Iconisemion striatum</name>
    <dbReference type="NCBI Taxonomy" id="60296"/>
    <lineage>
        <taxon>Eukaryota</taxon>
        <taxon>Metazoa</taxon>
        <taxon>Chordata</taxon>
        <taxon>Craniata</taxon>
        <taxon>Vertebrata</taxon>
        <taxon>Euteleostomi</taxon>
        <taxon>Actinopterygii</taxon>
        <taxon>Neopterygii</taxon>
        <taxon>Teleostei</taxon>
        <taxon>Neoteleostei</taxon>
        <taxon>Acanthomorphata</taxon>
        <taxon>Ovalentaria</taxon>
        <taxon>Atherinomorphae</taxon>
        <taxon>Cyprinodontiformes</taxon>
        <taxon>Nothobranchiidae</taxon>
        <taxon>Iconisemion</taxon>
    </lineage>
</organism>
<evidence type="ECO:0000313" key="1">
    <source>
        <dbReference type="EMBL" id="SBP25935.1"/>
    </source>
</evidence>
<reference evidence="1" key="1">
    <citation type="submission" date="2016-05" db="EMBL/GenBank/DDBJ databases">
        <authorList>
            <person name="Lavstsen T."/>
            <person name="Jespersen J.S."/>
        </authorList>
    </citation>
    <scope>NUCLEOTIDE SEQUENCE</scope>
    <source>
        <tissue evidence="1">Brain</tissue>
    </source>
</reference>